<accession>A0A2Z4LU40</accession>
<dbReference type="AlphaFoldDB" id="A0A2Z4LU40"/>
<sequence length="36" mass="4276">MKNEVVTEVSHKSQDFLIFDYQIITLKSNLFCKDLK</sequence>
<dbReference type="EMBL" id="CP030104">
    <property type="protein sequence ID" value="AWX45210.1"/>
    <property type="molecule type" value="Genomic_DNA"/>
</dbReference>
<reference evidence="1 2" key="1">
    <citation type="submission" date="2018-06" db="EMBL/GenBank/DDBJ databases">
        <title>Spongiibacterium sp. HME9304 Genome sequencing and assembly.</title>
        <authorList>
            <person name="Kang H."/>
            <person name="Kim H."/>
            <person name="Joh K."/>
        </authorList>
    </citation>
    <scope>NUCLEOTIDE SEQUENCE [LARGE SCALE GENOMIC DNA]</scope>
    <source>
        <strain evidence="1 2">HME9304</strain>
    </source>
</reference>
<evidence type="ECO:0000313" key="1">
    <source>
        <dbReference type="EMBL" id="AWX45210.1"/>
    </source>
</evidence>
<name>A0A2Z4LU40_9FLAO</name>
<gene>
    <name evidence="1" type="ORF">HME9304_02222</name>
</gene>
<dbReference type="Proteomes" id="UP000248536">
    <property type="component" value="Chromosome"/>
</dbReference>
<organism evidence="1 2">
    <name type="scientific">Flagellimonas maritima</name>
    <dbReference type="NCBI Taxonomy" id="1383885"/>
    <lineage>
        <taxon>Bacteria</taxon>
        <taxon>Pseudomonadati</taxon>
        <taxon>Bacteroidota</taxon>
        <taxon>Flavobacteriia</taxon>
        <taxon>Flavobacteriales</taxon>
        <taxon>Flavobacteriaceae</taxon>
        <taxon>Flagellimonas</taxon>
    </lineage>
</organism>
<keyword evidence="2" id="KW-1185">Reference proteome</keyword>
<evidence type="ECO:0000313" key="2">
    <source>
        <dbReference type="Proteomes" id="UP000248536"/>
    </source>
</evidence>
<dbReference type="KEGG" id="spon:HME9304_02222"/>
<proteinExistence type="predicted"/>
<protein>
    <submittedName>
        <fullName evidence="1">Uncharacterized protein</fullName>
    </submittedName>
</protein>